<protein>
    <submittedName>
        <fullName evidence="1">L-rhamnose mutarotase</fullName>
    </submittedName>
</protein>
<evidence type="ECO:0000313" key="1">
    <source>
        <dbReference type="EMBL" id="PTM44977.1"/>
    </source>
</evidence>
<reference evidence="1 2" key="1">
    <citation type="submission" date="2018-04" db="EMBL/GenBank/DDBJ databases">
        <title>Genomic Encyclopedia of Type Strains, Phase III (KMG-III): the genomes of soil and plant-associated and newly described type strains.</title>
        <authorList>
            <person name="Whitman W."/>
        </authorList>
    </citation>
    <scope>NUCLEOTIDE SEQUENCE [LARGE SCALE GENOMIC DNA]</scope>
    <source>
        <strain evidence="1 2">NW12</strain>
    </source>
</reference>
<dbReference type="PANTHER" id="PTHR43239:SF1">
    <property type="entry name" value="UPF0734 PROTEIN DDB_G0273871_DDB_G0273177"/>
    <property type="match status" value="1"/>
</dbReference>
<accession>A0A2T4YNI4</accession>
<gene>
    <name evidence="1" type="ORF">C8J24_3194</name>
</gene>
<comment type="caution">
    <text evidence="1">The sequence shown here is derived from an EMBL/GenBank/DDBJ whole genome shotgun (WGS) entry which is preliminary data.</text>
</comment>
<dbReference type="Pfam" id="PF05336">
    <property type="entry name" value="rhaM"/>
    <property type="match status" value="1"/>
</dbReference>
<keyword evidence="2" id="KW-1185">Reference proteome</keyword>
<sequence>MWHCLFLDLHDDAALIAAYRDRHRAVPPAVLASIRAAGIEAMDIYQRDDRLVMMMRTGPDFDPEAKAAADASDPAVVAWEAAMSRLQRPLPSAQPGEKWLPAERIFALDEQG</sequence>
<proteinExistence type="predicted"/>
<dbReference type="Proteomes" id="UP000240996">
    <property type="component" value="Unassembled WGS sequence"/>
</dbReference>
<dbReference type="RefSeq" id="WP_107933864.1">
    <property type="nucleotide sequence ID" value="NZ_JASPFU010000001.1"/>
</dbReference>
<dbReference type="GO" id="GO:0016857">
    <property type="term" value="F:racemase and epimerase activity, acting on carbohydrates and derivatives"/>
    <property type="evidence" value="ECO:0007669"/>
    <property type="project" value="InterPro"/>
</dbReference>
<dbReference type="SUPFAM" id="SSF54909">
    <property type="entry name" value="Dimeric alpha+beta barrel"/>
    <property type="match status" value="1"/>
</dbReference>
<name>A0A2T4YNI4_9SPHN</name>
<evidence type="ECO:0000313" key="2">
    <source>
        <dbReference type="Proteomes" id="UP000240996"/>
    </source>
</evidence>
<dbReference type="InterPro" id="IPR008000">
    <property type="entry name" value="Rham/fucose_mutarotase"/>
</dbReference>
<dbReference type="PANTHER" id="PTHR43239">
    <property type="entry name" value="UPF0734 PROTEIN DDB_G0273871/DDB_G0273177"/>
    <property type="match status" value="1"/>
</dbReference>
<organism evidence="1 2">
    <name type="scientific">Sphingomonas aerolata</name>
    <dbReference type="NCBI Taxonomy" id="185951"/>
    <lineage>
        <taxon>Bacteria</taxon>
        <taxon>Pseudomonadati</taxon>
        <taxon>Pseudomonadota</taxon>
        <taxon>Alphaproteobacteria</taxon>
        <taxon>Sphingomonadales</taxon>
        <taxon>Sphingomonadaceae</taxon>
        <taxon>Sphingomonas</taxon>
    </lineage>
</organism>
<dbReference type="InterPro" id="IPR011008">
    <property type="entry name" value="Dimeric_a/b-barrel"/>
</dbReference>
<dbReference type="EMBL" id="PZZN01000003">
    <property type="protein sequence ID" value="PTM44977.1"/>
    <property type="molecule type" value="Genomic_DNA"/>
</dbReference>
<dbReference type="InterPro" id="IPR052996">
    <property type="entry name" value="Carb_Metab_Mutarotase"/>
</dbReference>
<dbReference type="Gene3D" id="3.30.70.100">
    <property type="match status" value="1"/>
</dbReference>
<dbReference type="AlphaFoldDB" id="A0A2T4YNI4"/>